<evidence type="ECO:0008006" key="5">
    <source>
        <dbReference type="Google" id="ProtNLM"/>
    </source>
</evidence>
<feature type="transmembrane region" description="Helical" evidence="1">
    <location>
        <begin position="259"/>
        <end position="283"/>
    </location>
</feature>
<protein>
    <recommendedName>
        <fullName evidence="5">Transmembrane protein</fullName>
    </recommendedName>
</protein>
<feature type="chain" id="PRO_5042107540" description="Transmembrane protein" evidence="2">
    <location>
        <begin position="36"/>
        <end position="388"/>
    </location>
</feature>
<reference evidence="3" key="1">
    <citation type="journal article" date="2023" name="Mol. Phylogenet. Evol.">
        <title>Genome-scale phylogeny and comparative genomics of the fungal order Sordariales.</title>
        <authorList>
            <person name="Hensen N."/>
            <person name="Bonometti L."/>
            <person name="Westerberg I."/>
            <person name="Brannstrom I.O."/>
            <person name="Guillou S."/>
            <person name="Cros-Aarteil S."/>
            <person name="Calhoun S."/>
            <person name="Haridas S."/>
            <person name="Kuo A."/>
            <person name="Mondo S."/>
            <person name="Pangilinan J."/>
            <person name="Riley R."/>
            <person name="LaButti K."/>
            <person name="Andreopoulos B."/>
            <person name="Lipzen A."/>
            <person name="Chen C."/>
            <person name="Yan M."/>
            <person name="Daum C."/>
            <person name="Ng V."/>
            <person name="Clum A."/>
            <person name="Steindorff A."/>
            <person name="Ohm R.A."/>
            <person name="Martin F."/>
            <person name="Silar P."/>
            <person name="Natvig D.O."/>
            <person name="Lalanne C."/>
            <person name="Gautier V."/>
            <person name="Ament-Velasquez S.L."/>
            <person name="Kruys A."/>
            <person name="Hutchinson M.I."/>
            <person name="Powell A.J."/>
            <person name="Barry K."/>
            <person name="Miller A.N."/>
            <person name="Grigoriev I.V."/>
            <person name="Debuchy R."/>
            <person name="Gladieux P."/>
            <person name="Hiltunen Thoren M."/>
            <person name="Johannesson H."/>
        </authorList>
    </citation>
    <scope>NUCLEOTIDE SEQUENCE</scope>
    <source>
        <strain evidence="3">CBS 118394</strain>
    </source>
</reference>
<keyword evidence="1" id="KW-1133">Transmembrane helix</keyword>
<accession>A0AAE0M3T3</accession>
<dbReference type="Proteomes" id="UP001283341">
    <property type="component" value="Unassembled WGS sequence"/>
</dbReference>
<keyword evidence="2" id="KW-0732">Signal</keyword>
<reference evidence="3" key="2">
    <citation type="submission" date="2023-06" db="EMBL/GenBank/DDBJ databases">
        <authorList>
            <consortium name="Lawrence Berkeley National Laboratory"/>
            <person name="Haridas S."/>
            <person name="Hensen N."/>
            <person name="Bonometti L."/>
            <person name="Westerberg I."/>
            <person name="Brannstrom I.O."/>
            <person name="Guillou S."/>
            <person name="Cros-Aarteil S."/>
            <person name="Calhoun S."/>
            <person name="Kuo A."/>
            <person name="Mondo S."/>
            <person name="Pangilinan J."/>
            <person name="Riley R."/>
            <person name="Labutti K."/>
            <person name="Andreopoulos B."/>
            <person name="Lipzen A."/>
            <person name="Chen C."/>
            <person name="Yanf M."/>
            <person name="Daum C."/>
            <person name="Ng V."/>
            <person name="Clum A."/>
            <person name="Steindorff A."/>
            <person name="Ohm R."/>
            <person name="Martin F."/>
            <person name="Silar P."/>
            <person name="Natvig D."/>
            <person name="Lalanne C."/>
            <person name="Gautier V."/>
            <person name="Ament-Velasquez S.L."/>
            <person name="Kruys A."/>
            <person name="Hutchinson M.I."/>
            <person name="Powell A.J."/>
            <person name="Barry K."/>
            <person name="Miller A.N."/>
            <person name="Grigoriev I.V."/>
            <person name="Debuchy R."/>
            <person name="Gladieux P."/>
            <person name="Thoren M.H."/>
            <person name="Johannesson H."/>
        </authorList>
    </citation>
    <scope>NUCLEOTIDE SEQUENCE</scope>
    <source>
        <strain evidence="3">CBS 118394</strain>
    </source>
</reference>
<gene>
    <name evidence="3" type="ORF">B0H66DRAFT_562362</name>
</gene>
<proteinExistence type="predicted"/>
<evidence type="ECO:0000256" key="2">
    <source>
        <dbReference type="SAM" id="SignalP"/>
    </source>
</evidence>
<feature type="transmembrane region" description="Helical" evidence="1">
    <location>
        <begin position="59"/>
        <end position="80"/>
    </location>
</feature>
<keyword evidence="1" id="KW-0812">Transmembrane</keyword>
<evidence type="ECO:0000313" key="4">
    <source>
        <dbReference type="Proteomes" id="UP001283341"/>
    </source>
</evidence>
<feature type="transmembrane region" description="Helical" evidence="1">
    <location>
        <begin position="295"/>
        <end position="316"/>
    </location>
</feature>
<dbReference type="InterPro" id="IPR036259">
    <property type="entry name" value="MFS_trans_sf"/>
</dbReference>
<keyword evidence="4" id="KW-1185">Reference proteome</keyword>
<feature type="transmembrane region" description="Helical" evidence="1">
    <location>
        <begin position="328"/>
        <end position="350"/>
    </location>
</feature>
<name>A0AAE0M3T3_9PEZI</name>
<evidence type="ECO:0000313" key="3">
    <source>
        <dbReference type="EMBL" id="KAK3316894.1"/>
    </source>
</evidence>
<keyword evidence="1" id="KW-0472">Membrane</keyword>
<organism evidence="3 4">
    <name type="scientific">Apodospora peruviana</name>
    <dbReference type="NCBI Taxonomy" id="516989"/>
    <lineage>
        <taxon>Eukaryota</taxon>
        <taxon>Fungi</taxon>
        <taxon>Dikarya</taxon>
        <taxon>Ascomycota</taxon>
        <taxon>Pezizomycotina</taxon>
        <taxon>Sordariomycetes</taxon>
        <taxon>Sordariomycetidae</taxon>
        <taxon>Sordariales</taxon>
        <taxon>Lasiosphaeriaceae</taxon>
        <taxon>Apodospora</taxon>
    </lineage>
</organism>
<evidence type="ECO:0000256" key="1">
    <source>
        <dbReference type="SAM" id="Phobius"/>
    </source>
</evidence>
<feature type="transmembrane region" description="Helical" evidence="1">
    <location>
        <begin position="100"/>
        <end position="119"/>
    </location>
</feature>
<feature type="signal peptide" evidence="2">
    <location>
        <begin position="1"/>
        <end position="35"/>
    </location>
</feature>
<dbReference type="EMBL" id="JAUEDM010000005">
    <property type="protein sequence ID" value="KAK3316894.1"/>
    <property type="molecule type" value="Genomic_DNA"/>
</dbReference>
<comment type="caution">
    <text evidence="3">The sequence shown here is derived from an EMBL/GenBank/DDBJ whole genome shotgun (WGS) entry which is preliminary data.</text>
</comment>
<dbReference type="SUPFAM" id="SSF103473">
    <property type="entry name" value="MFS general substrate transporter"/>
    <property type="match status" value="1"/>
</dbReference>
<sequence length="388" mass="43649">MPPVFKLNSAPLLHHSYLPVFTLLIIALANKPAHALNATDFLPDPPQGTTVKDEIHCYALPYGAIGFASHILTYLTVLCLSLNRNPMMPWKRLKNRRWNLGTSAVGFLISFPLTVVTMVRCRNSWSFILIAVWKLVLSVTLTAMTVHAARNIIELPKMKKRDGNKISESTASMIQMSEHDDNLAVQHPSPTAQYNQYLDTAPLRGQDRSRSPTPYRGGYEDYKAAESEAEEAQLREIEEYYYNHHTLWNESYRRRHHTAIWYLLYFFYFLGAVVGFVGVVNVVRKNIGENQQLRIVTGVFGGVVLFIVLVVALLVCCASSGSGFVGRFGITLFFGGLVGVFVLTVLFAFYTDWVLAALAGDIVGRPSKDNAAFYWTYFAAKRLPMFSM</sequence>
<feature type="transmembrane region" description="Helical" evidence="1">
    <location>
        <begin position="125"/>
        <end position="149"/>
    </location>
</feature>
<dbReference type="AlphaFoldDB" id="A0AAE0M3T3"/>